<dbReference type="CDD" id="cd23659">
    <property type="entry name" value="USP_At3g01520-like"/>
    <property type="match status" value="1"/>
</dbReference>
<dbReference type="Proteomes" id="UP000245535">
    <property type="component" value="Unassembled WGS sequence"/>
</dbReference>
<dbReference type="InterPro" id="IPR006015">
    <property type="entry name" value="Universal_stress_UspA"/>
</dbReference>
<dbReference type="PANTHER" id="PTHR46268:SF6">
    <property type="entry name" value="UNIVERSAL STRESS PROTEIN UP12"/>
    <property type="match status" value="1"/>
</dbReference>
<evidence type="ECO:0000313" key="3">
    <source>
        <dbReference type="EMBL" id="PWJ43738.1"/>
    </source>
</evidence>
<evidence type="ECO:0000259" key="2">
    <source>
        <dbReference type="Pfam" id="PF00582"/>
    </source>
</evidence>
<dbReference type="Gene3D" id="3.40.50.620">
    <property type="entry name" value="HUPs"/>
    <property type="match status" value="2"/>
</dbReference>
<reference evidence="3 4" key="1">
    <citation type="submission" date="2018-03" db="EMBL/GenBank/DDBJ databases">
        <title>Genomic Encyclopedia of Archaeal and Bacterial Type Strains, Phase II (KMG-II): from individual species to whole genera.</title>
        <authorList>
            <person name="Goeker M."/>
        </authorList>
    </citation>
    <scope>NUCLEOTIDE SEQUENCE [LARGE SCALE GENOMIC DNA]</scope>
    <source>
        <strain evidence="3 4">DSM 28229</strain>
    </source>
</reference>
<comment type="similarity">
    <text evidence="1">Belongs to the universal stress protein A family.</text>
</comment>
<gene>
    <name evidence="3" type="ORF">BC781_10184</name>
</gene>
<proteinExistence type="inferred from homology"/>
<dbReference type="OrthoDB" id="1522996at2"/>
<dbReference type="PRINTS" id="PR01438">
    <property type="entry name" value="UNVRSLSTRESS"/>
</dbReference>
<organism evidence="3 4">
    <name type="scientific">Sediminitomix flava</name>
    <dbReference type="NCBI Taxonomy" id="379075"/>
    <lineage>
        <taxon>Bacteria</taxon>
        <taxon>Pseudomonadati</taxon>
        <taxon>Bacteroidota</taxon>
        <taxon>Cytophagia</taxon>
        <taxon>Cytophagales</taxon>
        <taxon>Flammeovirgaceae</taxon>
        <taxon>Sediminitomix</taxon>
    </lineage>
</organism>
<dbReference type="Pfam" id="PF00582">
    <property type="entry name" value="Usp"/>
    <property type="match status" value="2"/>
</dbReference>
<sequence length="302" mass="33533">MHQPNSLLVTLDLSPMDESLIRYAFSVADGLMDIERIVLIHVGKNLDKMVPHENGHITKKESIHKKIEDLLYKTVTREITEQVGIEVVAGEPLQEILRISREMDIDGILVGKKNISDGSGLLARRITRKALCTVLAVTEKLPVSPKKILVPLDFSKTSEIAMSRAMAYAQRTGSEILCLNVVSLPQGFYASGKSEEEFGAIMKQNCIKKYKQFIHKFESEDVKISSRFQFDPNNSVAKIINNIALVEDIDVIVIGSKGRTDLAATFLGSVTEKVLLHNMSIPTLVVKEKSKNLSLFGALMNI</sequence>
<evidence type="ECO:0000256" key="1">
    <source>
        <dbReference type="ARBA" id="ARBA00008791"/>
    </source>
</evidence>
<keyword evidence="4" id="KW-1185">Reference proteome</keyword>
<accession>A0A315ZFV9</accession>
<dbReference type="SUPFAM" id="SSF52402">
    <property type="entry name" value="Adenine nucleotide alpha hydrolases-like"/>
    <property type="match status" value="2"/>
</dbReference>
<dbReference type="InterPro" id="IPR014729">
    <property type="entry name" value="Rossmann-like_a/b/a_fold"/>
</dbReference>
<feature type="domain" description="UspA" evidence="2">
    <location>
        <begin position="7"/>
        <end position="137"/>
    </location>
</feature>
<dbReference type="CDD" id="cd00293">
    <property type="entry name" value="USP-like"/>
    <property type="match status" value="1"/>
</dbReference>
<dbReference type="AlphaFoldDB" id="A0A315ZFV9"/>
<feature type="domain" description="UspA" evidence="2">
    <location>
        <begin position="146"/>
        <end position="287"/>
    </location>
</feature>
<dbReference type="PANTHER" id="PTHR46268">
    <property type="entry name" value="STRESS RESPONSE PROTEIN NHAX"/>
    <property type="match status" value="1"/>
</dbReference>
<dbReference type="RefSeq" id="WP_109615276.1">
    <property type="nucleotide sequence ID" value="NZ_QGDO01000001.1"/>
</dbReference>
<protein>
    <submittedName>
        <fullName evidence="3">Nucleotide-binding universal stress UspA family protein</fullName>
    </submittedName>
</protein>
<dbReference type="InterPro" id="IPR006016">
    <property type="entry name" value="UspA"/>
</dbReference>
<dbReference type="EMBL" id="QGDO01000001">
    <property type="protein sequence ID" value="PWJ43738.1"/>
    <property type="molecule type" value="Genomic_DNA"/>
</dbReference>
<evidence type="ECO:0000313" key="4">
    <source>
        <dbReference type="Proteomes" id="UP000245535"/>
    </source>
</evidence>
<comment type="caution">
    <text evidence="3">The sequence shown here is derived from an EMBL/GenBank/DDBJ whole genome shotgun (WGS) entry which is preliminary data.</text>
</comment>
<name>A0A315ZFV9_SEDFL</name>